<sequence length="206" mass="24224">MKYGNYFAKRILEKGYQYYLYGSVYNVIKEGNVYKGNVKGTEDYQVEIQISNEFKVTQMHCTCPYAQDGKKCKHEAAVLLEIFGEEAVMGDMHNDEDEWDEEDDYDDGDEYDDYDEYYETRIYQDHEILGPLEKKTKSEILDMIALALEDSSTYDCFLRVIDNDQKIENIKNMIIANISSYLEIQPNKYQDIYAAIQKLHDIHLDN</sequence>
<dbReference type="EMBL" id="CP101620">
    <property type="protein sequence ID" value="UTY39264.1"/>
    <property type="molecule type" value="Genomic_DNA"/>
</dbReference>
<proteinExistence type="predicted"/>
<reference evidence="3" key="1">
    <citation type="submission" date="2022-07" db="EMBL/GenBank/DDBJ databases">
        <title>Faecal culturing of patients with breast cancer.</title>
        <authorList>
            <person name="Teng N.M.Y."/>
            <person name="Kiu R."/>
            <person name="Evans R."/>
            <person name="Baker D.J."/>
            <person name="Zenner C."/>
            <person name="Robinson S.D."/>
            <person name="Hall L.J."/>
        </authorList>
    </citation>
    <scope>NUCLEOTIDE SEQUENCE</scope>
    <source>
        <strain evidence="3">LH1062</strain>
    </source>
</reference>
<evidence type="ECO:0000313" key="3">
    <source>
        <dbReference type="EMBL" id="UTY39264.1"/>
    </source>
</evidence>
<evidence type="ECO:0000313" key="4">
    <source>
        <dbReference type="Proteomes" id="UP001060112"/>
    </source>
</evidence>
<feature type="domain" description="SWIM-type" evidence="2">
    <location>
        <begin position="44"/>
        <end position="83"/>
    </location>
</feature>
<dbReference type="RefSeq" id="WP_290140248.1">
    <property type="nucleotide sequence ID" value="NZ_CP101620.1"/>
</dbReference>
<protein>
    <submittedName>
        <fullName evidence="3">SWIM zinc finger family protein</fullName>
    </submittedName>
</protein>
<dbReference type="PROSITE" id="PS50966">
    <property type="entry name" value="ZF_SWIM"/>
    <property type="match status" value="1"/>
</dbReference>
<dbReference type="Pfam" id="PF04434">
    <property type="entry name" value="SWIM"/>
    <property type="match status" value="1"/>
</dbReference>
<keyword evidence="1" id="KW-0479">Metal-binding</keyword>
<organism evidence="3 4">
    <name type="scientific">Allocoprobacillus halotolerans</name>
    <dbReference type="NCBI Taxonomy" id="2944914"/>
    <lineage>
        <taxon>Bacteria</taxon>
        <taxon>Bacillati</taxon>
        <taxon>Bacillota</taxon>
        <taxon>Erysipelotrichia</taxon>
        <taxon>Erysipelotrichales</taxon>
        <taxon>Erysipelotrichaceae</taxon>
        <taxon>Allocoprobacillus</taxon>
    </lineage>
</organism>
<keyword evidence="1" id="KW-0862">Zinc</keyword>
<dbReference type="Proteomes" id="UP001060112">
    <property type="component" value="Chromosome"/>
</dbReference>
<keyword evidence="1" id="KW-0863">Zinc-finger</keyword>
<accession>A0ABY5I1R4</accession>
<gene>
    <name evidence="3" type="ORF">NMU03_00035</name>
</gene>
<dbReference type="InterPro" id="IPR007527">
    <property type="entry name" value="Znf_SWIM"/>
</dbReference>
<keyword evidence="4" id="KW-1185">Reference proteome</keyword>
<evidence type="ECO:0000259" key="2">
    <source>
        <dbReference type="PROSITE" id="PS50966"/>
    </source>
</evidence>
<evidence type="ECO:0000256" key="1">
    <source>
        <dbReference type="PROSITE-ProRule" id="PRU00325"/>
    </source>
</evidence>
<name>A0ABY5I1R4_9FIRM</name>